<keyword evidence="3" id="KW-1185">Reference proteome</keyword>
<reference evidence="2 3" key="1">
    <citation type="submission" date="2021-03" db="EMBL/GenBank/DDBJ databases">
        <title>Sequencing the genomes of 1000 actinobacteria strains.</title>
        <authorList>
            <person name="Klenk H.-P."/>
        </authorList>
    </citation>
    <scope>NUCLEOTIDE SEQUENCE [LARGE SCALE GENOMIC DNA]</scope>
    <source>
        <strain evidence="2 3">DSM 14566</strain>
    </source>
</reference>
<comment type="caution">
    <text evidence="2">The sequence shown here is derived from an EMBL/GenBank/DDBJ whole genome shotgun (WGS) entry which is preliminary data.</text>
</comment>
<evidence type="ECO:0000313" key="2">
    <source>
        <dbReference type="EMBL" id="MBP2383777.1"/>
    </source>
</evidence>
<protein>
    <recommendedName>
        <fullName evidence="4">Bacterial transcription activator effector binding domain-containing protein</fullName>
    </recommendedName>
</protein>
<accession>A0ABS4X5Q0</accession>
<evidence type="ECO:0000256" key="1">
    <source>
        <dbReference type="SAM" id="MobiDB-lite"/>
    </source>
</evidence>
<dbReference type="EMBL" id="JAGIOD010000002">
    <property type="protein sequence ID" value="MBP2383777.1"/>
    <property type="molecule type" value="Genomic_DNA"/>
</dbReference>
<evidence type="ECO:0008006" key="4">
    <source>
        <dbReference type="Google" id="ProtNLM"/>
    </source>
</evidence>
<dbReference type="RefSeq" id="WP_209904611.1">
    <property type="nucleotide sequence ID" value="NZ_BAAAJW010000017.1"/>
</dbReference>
<proteinExistence type="predicted"/>
<feature type="region of interest" description="Disordered" evidence="1">
    <location>
        <begin position="1"/>
        <end position="43"/>
    </location>
</feature>
<sequence>MTEPTAKLRKKDTGETGNGGQFGAMSRSEASVEVMPPAGGDDFEQRYRDKVTESNAAFAKYETLSVEANGLVIDEMSRRASENAPEAAIAIGIASEPDYDPPERPEDSLRGLRWIHADGSVHAIDDDLADTYDQEWSTVDRSMIPYNEHFGLIERGDSGLPDAELATEDVEFLIPIRGREHGMDEPSSWQ</sequence>
<dbReference type="Proteomes" id="UP001519290">
    <property type="component" value="Unassembled WGS sequence"/>
</dbReference>
<evidence type="ECO:0000313" key="3">
    <source>
        <dbReference type="Proteomes" id="UP001519290"/>
    </source>
</evidence>
<gene>
    <name evidence="2" type="ORF">JOF43_003766</name>
</gene>
<name>A0ABS4X5Q0_9MICO</name>
<organism evidence="2 3">
    <name type="scientific">Brachybacterium sacelli</name>
    <dbReference type="NCBI Taxonomy" id="173364"/>
    <lineage>
        <taxon>Bacteria</taxon>
        <taxon>Bacillati</taxon>
        <taxon>Actinomycetota</taxon>
        <taxon>Actinomycetes</taxon>
        <taxon>Micrococcales</taxon>
        <taxon>Dermabacteraceae</taxon>
        <taxon>Brachybacterium</taxon>
    </lineage>
</organism>